<gene>
    <name evidence="2" type="ORF">DB43_AG00370</name>
</gene>
<proteinExistence type="predicted"/>
<comment type="caution">
    <text evidence="2">The sequence shown here is derived from an EMBL/GenBank/DDBJ whole genome shotgun (WGS) entry which is preliminary data.</text>
</comment>
<sequence>MKKPILIFESLLGLTFFAMAYISLFDLYSVILSKFLKQWASMKKRRQSQPVSALDIAAYILANHTRNTPIAAWKMHILVYYCQVYQLISEGIPFFNEKIMATQKGIMIHELCALHYNQLYIGDSSKGNLNHLSLKQIDIIGEVMKKYGNKTLEELGQLIQLEAPWKKARQETTDLRVSVEIIPISILELYNQGNL</sequence>
<dbReference type="Proteomes" id="UP000031307">
    <property type="component" value="Unassembled WGS sequence"/>
</dbReference>
<accession>A0A0C1EIM9</accession>
<organism evidence="2 3">
    <name type="scientific">Parachlamydia acanthamoebae</name>
    <dbReference type="NCBI Taxonomy" id="83552"/>
    <lineage>
        <taxon>Bacteria</taxon>
        <taxon>Pseudomonadati</taxon>
        <taxon>Chlamydiota</taxon>
        <taxon>Chlamydiia</taxon>
        <taxon>Parachlamydiales</taxon>
        <taxon>Parachlamydiaceae</taxon>
        <taxon>Parachlamydia</taxon>
    </lineage>
</organism>
<protein>
    <recommendedName>
        <fullName evidence="4">Antitoxin SocA-like Panacea domain-containing protein</fullName>
    </recommendedName>
</protein>
<feature type="transmembrane region" description="Helical" evidence="1">
    <location>
        <begin position="12"/>
        <end position="36"/>
    </location>
</feature>
<evidence type="ECO:0000313" key="2">
    <source>
        <dbReference type="EMBL" id="KIA76459.1"/>
    </source>
</evidence>
<dbReference type="PATRIC" id="fig|83552.4.peg.2429"/>
<evidence type="ECO:0000313" key="3">
    <source>
        <dbReference type="Proteomes" id="UP000031307"/>
    </source>
</evidence>
<dbReference type="EMBL" id="JSAM01000117">
    <property type="protein sequence ID" value="KIA76459.1"/>
    <property type="molecule type" value="Genomic_DNA"/>
</dbReference>
<keyword evidence="1" id="KW-0472">Membrane</keyword>
<evidence type="ECO:0000256" key="1">
    <source>
        <dbReference type="SAM" id="Phobius"/>
    </source>
</evidence>
<reference evidence="2 3" key="1">
    <citation type="journal article" date="2014" name="Mol. Biol. Evol.">
        <title>Massive expansion of Ubiquitination-related gene families within the Chlamydiae.</title>
        <authorList>
            <person name="Domman D."/>
            <person name="Collingro A."/>
            <person name="Lagkouvardos I."/>
            <person name="Gehre L."/>
            <person name="Weinmaier T."/>
            <person name="Rattei T."/>
            <person name="Subtil A."/>
            <person name="Horn M."/>
        </authorList>
    </citation>
    <scope>NUCLEOTIDE SEQUENCE [LARGE SCALE GENOMIC DNA]</scope>
    <source>
        <strain evidence="2 3">OEW1</strain>
    </source>
</reference>
<keyword evidence="1" id="KW-0812">Transmembrane</keyword>
<name>A0A0C1EIM9_9BACT</name>
<keyword evidence="1" id="KW-1133">Transmembrane helix</keyword>
<dbReference type="AlphaFoldDB" id="A0A0C1EIM9"/>
<evidence type="ECO:0008006" key="4">
    <source>
        <dbReference type="Google" id="ProtNLM"/>
    </source>
</evidence>